<keyword evidence="6" id="KW-0472">Membrane</keyword>
<sequence length="263" mass="29996">MMANGRSLRQSNKRSNISRFSISMWTRPITILLVKLAYWSITLRPQMLLEMGRYSEINHNKEIQHADAKHYKKFLIVRWGVQVTLVLLAFPIILFLAENVVSIHRGAGRSMEPTLQADDRYLVENIMFRLGIRLLQPGDIITFRVPESPSFPTGSAVKRLIAIGGQHVRIKNCYVYVNGQPLTDNAFNHPGHPNPKRQCYYSTTAGIFNSPDAEVLVPPGHYFVLGDNSAVSMDSRFVGFIKQEDVTGRVYLRIWPPWRFGVP</sequence>
<dbReference type="PROSITE" id="PS00760">
    <property type="entry name" value="SPASE_I_2"/>
    <property type="match status" value="1"/>
</dbReference>
<name>H5SVU9_ACEAU</name>
<dbReference type="InterPro" id="IPR019533">
    <property type="entry name" value="Peptidase_S26"/>
</dbReference>
<keyword evidence="6" id="KW-0812">Transmembrane</keyword>
<dbReference type="Gene3D" id="2.10.109.10">
    <property type="entry name" value="Umud Fragment, subunit A"/>
    <property type="match status" value="1"/>
</dbReference>
<dbReference type="InterPro" id="IPR036286">
    <property type="entry name" value="LexA/Signal_pep-like_sf"/>
</dbReference>
<dbReference type="InterPro" id="IPR019758">
    <property type="entry name" value="Pept_S26A_signal_pept_1_CS"/>
</dbReference>
<evidence type="ECO:0000256" key="2">
    <source>
        <dbReference type="ARBA" id="ARBA00009370"/>
    </source>
</evidence>
<dbReference type="GO" id="GO:0004252">
    <property type="term" value="F:serine-type endopeptidase activity"/>
    <property type="evidence" value="ECO:0007669"/>
    <property type="project" value="InterPro"/>
</dbReference>
<evidence type="ECO:0000256" key="5">
    <source>
        <dbReference type="PIRSR" id="PIRSR600223-1"/>
    </source>
</evidence>
<comment type="similarity">
    <text evidence="2 6">Belongs to the peptidase S26 family.</text>
</comment>
<dbReference type="EC" id="3.4.21.89" evidence="3 6"/>
<dbReference type="PANTHER" id="PTHR43390">
    <property type="entry name" value="SIGNAL PEPTIDASE I"/>
    <property type="match status" value="1"/>
</dbReference>
<evidence type="ECO:0000259" key="7">
    <source>
        <dbReference type="Pfam" id="PF10502"/>
    </source>
</evidence>
<dbReference type="NCBIfam" id="TIGR02227">
    <property type="entry name" value="sigpep_I_bact"/>
    <property type="match status" value="1"/>
</dbReference>
<organism evidence="8">
    <name type="scientific">Acetithermum autotrophicum</name>
    <dbReference type="NCBI Taxonomy" id="1446466"/>
    <lineage>
        <taxon>Bacteria</taxon>
        <taxon>Candidatus Bipolaricaulota</taxon>
        <taxon>Candidatus Acetithermum</taxon>
    </lineage>
</organism>
<evidence type="ECO:0000313" key="8">
    <source>
        <dbReference type="EMBL" id="BAL59728.1"/>
    </source>
</evidence>
<dbReference type="PANTHER" id="PTHR43390:SF1">
    <property type="entry name" value="CHLOROPLAST PROCESSING PEPTIDASE"/>
    <property type="match status" value="1"/>
</dbReference>
<comment type="caution">
    <text evidence="6">Lacks conserved residue(s) required for the propagation of feature annotation.</text>
</comment>
<gene>
    <name evidence="8" type="ORF">HGMM_OP4C364</name>
</gene>
<dbReference type="InterPro" id="IPR000223">
    <property type="entry name" value="Pept_S26A_signal_pept_1"/>
</dbReference>
<feature type="active site" evidence="5">
    <location>
        <position position="158"/>
    </location>
</feature>
<feature type="transmembrane region" description="Helical" evidence="6">
    <location>
        <begin position="20"/>
        <end position="41"/>
    </location>
</feature>
<feature type="transmembrane region" description="Helical" evidence="6">
    <location>
        <begin position="79"/>
        <end position="101"/>
    </location>
</feature>
<reference evidence="8" key="2">
    <citation type="journal article" date="2012" name="PLoS ONE">
        <title>A Deeply Branching Thermophilic Bacterium with an Ancient Acetyl-CoA Pathway Dominates a Subsurface Ecosystem.</title>
        <authorList>
            <person name="Takami H."/>
            <person name="Noguchi H."/>
            <person name="Takaki Y."/>
            <person name="Uchiyama I."/>
            <person name="Toyoda A."/>
            <person name="Nishi S."/>
            <person name="Chee G.-J."/>
            <person name="Arai W."/>
            <person name="Nunoura T."/>
            <person name="Itoh T."/>
            <person name="Hattori M."/>
            <person name="Takai K."/>
        </authorList>
    </citation>
    <scope>NUCLEOTIDE SEQUENCE</scope>
</reference>
<evidence type="ECO:0000256" key="3">
    <source>
        <dbReference type="ARBA" id="ARBA00013208"/>
    </source>
</evidence>
<dbReference type="EMBL" id="AP011803">
    <property type="protein sequence ID" value="BAL59728.1"/>
    <property type="molecule type" value="Genomic_DNA"/>
</dbReference>
<evidence type="ECO:0000256" key="6">
    <source>
        <dbReference type="RuleBase" id="RU362042"/>
    </source>
</evidence>
<dbReference type="PROSITE" id="PS00761">
    <property type="entry name" value="SPASE_I_3"/>
    <property type="match status" value="1"/>
</dbReference>
<protein>
    <recommendedName>
        <fullName evidence="3 6">Signal peptidase I</fullName>
        <ecNumber evidence="3 6">3.4.21.89</ecNumber>
    </recommendedName>
</protein>
<keyword evidence="6" id="KW-0645">Protease</keyword>
<dbReference type="GO" id="GO:0009003">
    <property type="term" value="F:signal peptidase activity"/>
    <property type="evidence" value="ECO:0007669"/>
    <property type="project" value="UniProtKB-EC"/>
</dbReference>
<feature type="domain" description="Peptidase S26" evidence="7">
    <location>
        <begin position="84"/>
        <end position="255"/>
    </location>
</feature>
<proteinExistence type="inferred from homology"/>
<comment type="catalytic activity">
    <reaction evidence="1 6">
        <text>Cleavage of hydrophobic, N-terminal signal or leader sequences from secreted and periplasmic proteins.</text>
        <dbReference type="EC" id="3.4.21.89"/>
    </reaction>
</comment>
<evidence type="ECO:0000256" key="4">
    <source>
        <dbReference type="ARBA" id="ARBA00022801"/>
    </source>
</evidence>
<dbReference type="GO" id="GO:0006465">
    <property type="term" value="P:signal peptide processing"/>
    <property type="evidence" value="ECO:0007669"/>
    <property type="project" value="InterPro"/>
</dbReference>
<keyword evidence="6" id="KW-1133">Transmembrane helix</keyword>
<dbReference type="InterPro" id="IPR019757">
    <property type="entry name" value="Pept_S26A_signal_pept_1_Lys-AS"/>
</dbReference>
<dbReference type="SUPFAM" id="SSF51306">
    <property type="entry name" value="LexA/Signal peptidase"/>
    <property type="match status" value="1"/>
</dbReference>
<dbReference type="GO" id="GO:0016020">
    <property type="term" value="C:membrane"/>
    <property type="evidence" value="ECO:0007669"/>
    <property type="project" value="UniProtKB-SubCell"/>
</dbReference>
<comment type="subcellular location">
    <subcellularLocation>
        <location evidence="6">Membrane</location>
        <topology evidence="6">Single-pass type II membrane protein</topology>
    </subcellularLocation>
</comment>
<feature type="active site" evidence="5">
    <location>
        <position position="110"/>
    </location>
</feature>
<reference evidence="8" key="1">
    <citation type="journal article" date="2005" name="Environ. Microbiol.">
        <title>Genetic and functional properties of uncultivated thermophilic crenarchaeotes from a subsurface gold mine as revealed by analysis of genome fragments.</title>
        <authorList>
            <person name="Nunoura T."/>
            <person name="Hirayama H."/>
            <person name="Takami H."/>
            <person name="Oida H."/>
            <person name="Nishi S."/>
            <person name="Shimamura S."/>
            <person name="Suzuki Y."/>
            <person name="Inagaki F."/>
            <person name="Takai K."/>
            <person name="Nealson K.H."/>
            <person name="Horikoshi K."/>
        </authorList>
    </citation>
    <scope>NUCLEOTIDE SEQUENCE</scope>
</reference>
<accession>H5SVU9</accession>
<keyword evidence="4 6" id="KW-0378">Hydrolase</keyword>
<dbReference type="Pfam" id="PF10502">
    <property type="entry name" value="Peptidase_S26"/>
    <property type="match status" value="1"/>
</dbReference>
<dbReference type="CDD" id="cd06530">
    <property type="entry name" value="S26_SPase_I"/>
    <property type="match status" value="1"/>
</dbReference>
<dbReference type="PRINTS" id="PR00727">
    <property type="entry name" value="LEADERPTASE"/>
</dbReference>
<dbReference type="AlphaFoldDB" id="H5SVU9"/>
<evidence type="ECO:0000256" key="1">
    <source>
        <dbReference type="ARBA" id="ARBA00000677"/>
    </source>
</evidence>